<reference evidence="7" key="1">
    <citation type="journal article" date="2014" name="Genome Announc.">
        <title>Draft Genome Sequence of the algae degrading bacterium Pseudomonas mendocina AD6.</title>
        <authorList>
            <person name="Barney B.M."/>
            <person name="Lenneman E.M."/>
        </authorList>
    </citation>
    <scope>NUCLEOTIDE SEQUENCE [LARGE SCALE GENOMIC DNA]</scope>
    <source>
        <strain evidence="7">AD6</strain>
    </source>
</reference>
<dbReference type="Gene3D" id="1.10.10.60">
    <property type="entry name" value="Homeodomain-like"/>
    <property type="match status" value="1"/>
</dbReference>
<keyword evidence="7" id="KW-1185">Reference proteome</keyword>
<comment type="caution">
    <text evidence="6">The sequence shown here is derived from an EMBL/GenBank/DDBJ whole genome shotgun (WGS) entry which is preliminary data.</text>
</comment>
<dbReference type="SUPFAM" id="SSF46689">
    <property type="entry name" value="Homeodomain-like"/>
    <property type="match status" value="1"/>
</dbReference>
<feature type="domain" description="HTH tetR-type" evidence="5">
    <location>
        <begin position="4"/>
        <end position="64"/>
    </location>
</feature>
<dbReference type="Pfam" id="PF00440">
    <property type="entry name" value="TetR_N"/>
    <property type="match status" value="1"/>
</dbReference>
<evidence type="ECO:0000256" key="1">
    <source>
        <dbReference type="ARBA" id="ARBA00023015"/>
    </source>
</evidence>
<sequence length="196" mass="22401">MSKHDQKALILGEARALFLESGEKGLSMRKLAASIGMTPAAIYWHFKNKEELLGEIFLEGVETFSRYMSRALAGNGALDRLRLCSESFLAFGLEQPSHYDVFFLSHKPHVSDEVLQQFSSLRRGTFQILVDRIRECHSAGVFRQEIDIERTAMMMLSSSLGLMTMYRYSQLGDNEEHFIQIYRNSYQAMESLLLTA</sequence>
<dbReference type="PROSITE" id="PS50977">
    <property type="entry name" value="HTH_TETR_2"/>
    <property type="match status" value="1"/>
</dbReference>
<dbReference type="Proteomes" id="UP000023842">
    <property type="component" value="Unassembled WGS sequence"/>
</dbReference>
<dbReference type="Pfam" id="PF13305">
    <property type="entry name" value="TetR_C_33"/>
    <property type="match status" value="1"/>
</dbReference>
<dbReference type="PRINTS" id="PR00455">
    <property type="entry name" value="HTHTETR"/>
</dbReference>
<evidence type="ECO:0000256" key="4">
    <source>
        <dbReference type="PROSITE-ProRule" id="PRU00335"/>
    </source>
</evidence>
<evidence type="ECO:0000313" key="6">
    <source>
        <dbReference type="EMBL" id="EZH81162.1"/>
    </source>
</evidence>
<evidence type="ECO:0000259" key="5">
    <source>
        <dbReference type="PROSITE" id="PS50977"/>
    </source>
</evidence>
<dbReference type="Gene3D" id="1.10.357.10">
    <property type="entry name" value="Tetracycline Repressor, domain 2"/>
    <property type="match status" value="1"/>
</dbReference>
<keyword evidence="1" id="KW-0805">Transcription regulation</keyword>
<proteinExistence type="predicted"/>
<dbReference type="InterPro" id="IPR025996">
    <property type="entry name" value="MT1864/Rv1816-like_C"/>
</dbReference>
<dbReference type="RefSeq" id="WP_051563917.1">
    <property type="nucleotide sequence ID" value="NZ_JFJN01000032.1"/>
</dbReference>
<dbReference type="InterPro" id="IPR001647">
    <property type="entry name" value="HTH_TetR"/>
</dbReference>
<feature type="DNA-binding region" description="H-T-H motif" evidence="4">
    <location>
        <begin position="27"/>
        <end position="46"/>
    </location>
</feature>
<evidence type="ECO:0000256" key="2">
    <source>
        <dbReference type="ARBA" id="ARBA00023125"/>
    </source>
</evidence>
<keyword evidence="2 4" id="KW-0238">DNA-binding</keyword>
<accession>A0ABN0SD27</accession>
<keyword evidence="3" id="KW-0804">Transcription</keyword>
<gene>
    <name evidence="6" type="ORF">AU05_11580</name>
</gene>
<dbReference type="InterPro" id="IPR050109">
    <property type="entry name" value="HTH-type_TetR-like_transc_reg"/>
</dbReference>
<organism evidence="6 7">
    <name type="scientific">Ectopseudomonas composti</name>
    <dbReference type="NCBI Taxonomy" id="658457"/>
    <lineage>
        <taxon>Bacteria</taxon>
        <taxon>Pseudomonadati</taxon>
        <taxon>Pseudomonadota</taxon>
        <taxon>Gammaproteobacteria</taxon>
        <taxon>Pseudomonadales</taxon>
        <taxon>Pseudomonadaceae</taxon>
        <taxon>Ectopseudomonas</taxon>
    </lineage>
</organism>
<dbReference type="SUPFAM" id="SSF48498">
    <property type="entry name" value="Tetracyclin repressor-like, C-terminal domain"/>
    <property type="match status" value="1"/>
</dbReference>
<name>A0ABN0SD27_9GAMM</name>
<dbReference type="InterPro" id="IPR009057">
    <property type="entry name" value="Homeodomain-like_sf"/>
</dbReference>
<evidence type="ECO:0000256" key="3">
    <source>
        <dbReference type="ARBA" id="ARBA00023163"/>
    </source>
</evidence>
<dbReference type="EMBL" id="JFJN01000032">
    <property type="protein sequence ID" value="EZH81162.1"/>
    <property type="molecule type" value="Genomic_DNA"/>
</dbReference>
<protein>
    <submittedName>
        <fullName evidence="6">TetR family transcriptional regulator</fullName>
    </submittedName>
</protein>
<dbReference type="PANTHER" id="PTHR30055">
    <property type="entry name" value="HTH-TYPE TRANSCRIPTIONAL REGULATOR RUTR"/>
    <property type="match status" value="1"/>
</dbReference>
<dbReference type="InterPro" id="IPR036271">
    <property type="entry name" value="Tet_transcr_reg_TetR-rel_C_sf"/>
</dbReference>
<dbReference type="PANTHER" id="PTHR30055:SF240">
    <property type="entry name" value="HTH-TYPE TRANSCRIPTIONAL REGULATOR ACRR"/>
    <property type="match status" value="1"/>
</dbReference>
<evidence type="ECO:0000313" key="7">
    <source>
        <dbReference type="Proteomes" id="UP000023842"/>
    </source>
</evidence>